<organism evidence="8 9">
    <name type="scientific">Edwardsiella tarda</name>
    <dbReference type="NCBI Taxonomy" id="636"/>
    <lineage>
        <taxon>Bacteria</taxon>
        <taxon>Pseudomonadati</taxon>
        <taxon>Pseudomonadota</taxon>
        <taxon>Gammaproteobacteria</taxon>
        <taxon>Enterobacterales</taxon>
        <taxon>Hafniaceae</taxon>
        <taxon>Edwardsiella</taxon>
    </lineage>
</organism>
<evidence type="ECO:0000313" key="9">
    <source>
        <dbReference type="Proteomes" id="UP000219788"/>
    </source>
</evidence>
<dbReference type="InterPro" id="IPR003188">
    <property type="entry name" value="PTS_IIA_lac/cel"/>
</dbReference>
<keyword evidence="1" id="KW-0813">Transport</keyword>
<feature type="modified residue" description="Phosphohistidine; by HPr" evidence="7">
    <location>
        <position position="76"/>
    </location>
</feature>
<dbReference type="PIRSF" id="PIRSF000699">
    <property type="entry name" value="PTS_IILac_III"/>
    <property type="match status" value="1"/>
</dbReference>
<feature type="active site" description="Tele-phosphohistidine intermediate" evidence="5">
    <location>
        <position position="76"/>
    </location>
</feature>
<feature type="binding site" evidence="6">
    <location>
        <position position="79"/>
    </location>
    <ligand>
        <name>Mg(2+)</name>
        <dbReference type="ChEBI" id="CHEBI:18420"/>
        <note>ligand shared between all trimeric partners</note>
    </ligand>
</feature>
<sequence length="113" mass="12495">MDKAESIIMELLVNAGTARSLLLAALQRAREGNRHEAEHALAEAQRYIQCAHAMQTELIARDEGSGQFPVNLITVHAQDHLMNAMMLQDLAAHLLELYTRQPVMPPHSSPTSS</sequence>
<keyword evidence="6" id="KW-0479">Metal-binding</keyword>
<evidence type="ECO:0000256" key="2">
    <source>
        <dbReference type="ARBA" id="ARBA00022597"/>
    </source>
</evidence>
<dbReference type="Pfam" id="PF02255">
    <property type="entry name" value="PTS_IIA"/>
    <property type="match status" value="1"/>
</dbReference>
<comment type="cofactor">
    <cofactor evidence="6">
        <name>Mg(2+)</name>
        <dbReference type="ChEBI" id="CHEBI:18420"/>
    </cofactor>
    <text evidence="6">Binds 1 Mg(2+) ion per trimer.</text>
</comment>
<evidence type="ECO:0000256" key="6">
    <source>
        <dbReference type="PIRSR" id="PIRSR000699-2"/>
    </source>
</evidence>
<dbReference type="InterPro" id="IPR036542">
    <property type="entry name" value="PTS_IIA_lac/cel_sf"/>
</dbReference>
<dbReference type="GO" id="GO:0009401">
    <property type="term" value="P:phosphoenolpyruvate-dependent sugar phosphotransferase system"/>
    <property type="evidence" value="ECO:0007669"/>
    <property type="project" value="UniProtKB-KW"/>
</dbReference>
<dbReference type="STRING" id="636.AAW15_01920"/>
<dbReference type="AlphaFoldDB" id="A0A2A7TZU8"/>
<reference evidence="9" key="1">
    <citation type="submission" date="2017-09" db="EMBL/GenBank/DDBJ databases">
        <title>FDA dAtabase for Regulatory Grade micrObial Sequences (FDA-ARGOS): Supporting development and validation of Infectious Disease Dx tests.</title>
        <authorList>
            <person name="Goldberg B."/>
            <person name="Campos J."/>
            <person name="Tallon L."/>
            <person name="Sadzewicz L."/>
            <person name="Ott S."/>
            <person name="Zhao X."/>
            <person name="Nagaraj S."/>
            <person name="Vavikolanu K."/>
            <person name="Aluvathingal J."/>
            <person name="Nadendla S."/>
            <person name="Geyer C."/>
            <person name="Sichtig H."/>
        </authorList>
    </citation>
    <scope>NUCLEOTIDE SEQUENCE [LARGE SCALE GENOMIC DNA]</scope>
    <source>
        <strain evidence="9">FDAARGOS_370</strain>
    </source>
</reference>
<dbReference type="PROSITE" id="PS51095">
    <property type="entry name" value="PTS_EIIA_TYPE_3"/>
    <property type="match status" value="1"/>
</dbReference>
<evidence type="ECO:0000256" key="1">
    <source>
        <dbReference type="ARBA" id="ARBA00022448"/>
    </source>
</evidence>
<evidence type="ECO:0000256" key="3">
    <source>
        <dbReference type="ARBA" id="ARBA00022679"/>
    </source>
</evidence>
<dbReference type="RefSeq" id="WP_098142854.1">
    <property type="nucleotide sequence ID" value="NZ_CP184643.1"/>
</dbReference>
<accession>A0A2A7TZU8</accession>
<protein>
    <submittedName>
        <fullName evidence="8">PTS lactose/cellobiose transporter subunit IIA</fullName>
    </submittedName>
</protein>
<dbReference type="GO" id="GO:0046872">
    <property type="term" value="F:metal ion binding"/>
    <property type="evidence" value="ECO:0007669"/>
    <property type="project" value="UniProtKB-KW"/>
</dbReference>
<dbReference type="OrthoDB" id="350602at2"/>
<dbReference type="EMBL" id="PDDV01000013">
    <property type="protein sequence ID" value="PEH71574.1"/>
    <property type="molecule type" value="Genomic_DNA"/>
</dbReference>
<dbReference type="SUPFAM" id="SSF46973">
    <property type="entry name" value="Enzyme IIa from lactose specific PTS, IIa-lac"/>
    <property type="match status" value="1"/>
</dbReference>
<proteinExistence type="predicted"/>
<keyword evidence="4" id="KW-0598">Phosphotransferase system</keyword>
<keyword evidence="3" id="KW-0808">Transferase</keyword>
<keyword evidence="6" id="KW-0460">Magnesium</keyword>
<evidence type="ECO:0000256" key="5">
    <source>
        <dbReference type="PIRSR" id="PIRSR000699-1"/>
    </source>
</evidence>
<dbReference type="Gene3D" id="1.20.58.80">
    <property type="entry name" value="Phosphotransferase system, lactose/cellobiose-type IIA subunit"/>
    <property type="match status" value="1"/>
</dbReference>
<keyword evidence="2" id="KW-0762">Sugar transport</keyword>
<comment type="caution">
    <text evidence="8">The sequence shown here is derived from an EMBL/GenBank/DDBJ whole genome shotgun (WGS) entry which is preliminary data.</text>
</comment>
<evidence type="ECO:0000256" key="4">
    <source>
        <dbReference type="ARBA" id="ARBA00022683"/>
    </source>
</evidence>
<dbReference type="PANTHER" id="PTHR34382:SF7">
    <property type="entry name" value="PTS SYSTEM N,N'-DIACETYLCHITOBIOSE-SPECIFIC EIIA COMPONENT"/>
    <property type="match status" value="1"/>
</dbReference>
<dbReference type="Proteomes" id="UP000219788">
    <property type="component" value="Unassembled WGS sequence"/>
</dbReference>
<dbReference type="GO" id="GO:0016740">
    <property type="term" value="F:transferase activity"/>
    <property type="evidence" value="ECO:0007669"/>
    <property type="project" value="UniProtKB-KW"/>
</dbReference>
<dbReference type="PANTHER" id="PTHR34382">
    <property type="entry name" value="PTS SYSTEM N,N'-DIACETYLCHITOBIOSE-SPECIFIC EIIA COMPONENT"/>
    <property type="match status" value="1"/>
</dbReference>
<gene>
    <name evidence="8" type="ORF">CRM76_06295</name>
</gene>
<evidence type="ECO:0000256" key="7">
    <source>
        <dbReference type="PROSITE-ProRule" id="PRU00418"/>
    </source>
</evidence>
<name>A0A2A7TZU8_EDWTA</name>
<evidence type="ECO:0000313" key="8">
    <source>
        <dbReference type="EMBL" id="PEH71574.1"/>
    </source>
</evidence>